<feature type="transmembrane region" description="Helical" evidence="5">
    <location>
        <begin position="17"/>
        <end position="34"/>
    </location>
</feature>
<keyword evidence="2 5" id="KW-0812">Transmembrane</keyword>
<dbReference type="Pfam" id="PF03595">
    <property type="entry name" value="SLAC1"/>
    <property type="match status" value="1"/>
</dbReference>
<dbReference type="CDD" id="cd09319">
    <property type="entry name" value="TDT_like_1"/>
    <property type="match status" value="1"/>
</dbReference>
<comment type="caution">
    <text evidence="6">The sequence shown here is derived from an EMBL/GenBank/DDBJ whole genome shotgun (WGS) entry which is preliminary data.</text>
</comment>
<dbReference type="InterPro" id="IPR038665">
    <property type="entry name" value="Voltage-dep_anion_channel_sf"/>
</dbReference>
<keyword evidence="3 5" id="KW-1133">Transmembrane helix</keyword>
<feature type="transmembrane region" description="Helical" evidence="5">
    <location>
        <begin position="157"/>
        <end position="180"/>
    </location>
</feature>
<evidence type="ECO:0000256" key="2">
    <source>
        <dbReference type="ARBA" id="ARBA00022692"/>
    </source>
</evidence>
<protein>
    <submittedName>
        <fullName evidence="6">Membrane protein</fullName>
    </submittedName>
</protein>
<feature type="transmembrane region" description="Helical" evidence="5">
    <location>
        <begin position="41"/>
        <end position="60"/>
    </location>
</feature>
<dbReference type="InterPro" id="IPR004695">
    <property type="entry name" value="SLAC1/Mae1/Ssu1/TehA"/>
</dbReference>
<evidence type="ECO:0000313" key="6">
    <source>
        <dbReference type="EMBL" id="GHB58411.1"/>
    </source>
</evidence>
<proteinExistence type="predicted"/>
<organism evidence="6 7">
    <name type="scientific">Streptomyces cirratus</name>
    <dbReference type="NCBI Taxonomy" id="68187"/>
    <lineage>
        <taxon>Bacteria</taxon>
        <taxon>Bacillati</taxon>
        <taxon>Actinomycetota</taxon>
        <taxon>Actinomycetes</taxon>
        <taxon>Kitasatosporales</taxon>
        <taxon>Streptomycetaceae</taxon>
        <taxon>Streptomyces</taxon>
    </lineage>
</organism>
<evidence type="ECO:0000256" key="4">
    <source>
        <dbReference type="ARBA" id="ARBA00023136"/>
    </source>
</evidence>
<dbReference type="Gene3D" id="1.50.10.150">
    <property type="entry name" value="Voltage-dependent anion channel"/>
    <property type="match status" value="1"/>
</dbReference>
<keyword evidence="7" id="KW-1185">Reference proteome</keyword>
<evidence type="ECO:0000256" key="5">
    <source>
        <dbReference type="SAM" id="Phobius"/>
    </source>
</evidence>
<dbReference type="Proteomes" id="UP000642673">
    <property type="component" value="Unassembled WGS sequence"/>
</dbReference>
<feature type="transmembrane region" description="Helical" evidence="5">
    <location>
        <begin position="192"/>
        <end position="211"/>
    </location>
</feature>
<feature type="transmembrane region" description="Helical" evidence="5">
    <location>
        <begin position="97"/>
        <end position="120"/>
    </location>
</feature>
<comment type="subcellular location">
    <subcellularLocation>
        <location evidence="1">Membrane</location>
        <topology evidence="1">Multi-pass membrane protein</topology>
    </subcellularLocation>
</comment>
<dbReference type="RefSeq" id="WP_190184658.1">
    <property type="nucleotide sequence ID" value="NZ_BMVP01000004.1"/>
</dbReference>
<evidence type="ECO:0000256" key="3">
    <source>
        <dbReference type="ARBA" id="ARBA00022989"/>
    </source>
</evidence>
<feature type="transmembrane region" description="Helical" evidence="5">
    <location>
        <begin position="127"/>
        <end position="145"/>
    </location>
</feature>
<gene>
    <name evidence="6" type="ORF">GCM10010347_30780</name>
</gene>
<keyword evidence="4 5" id="KW-0472">Membrane</keyword>
<feature type="transmembrane region" description="Helical" evidence="5">
    <location>
        <begin position="289"/>
        <end position="310"/>
    </location>
</feature>
<evidence type="ECO:0000313" key="7">
    <source>
        <dbReference type="Proteomes" id="UP000642673"/>
    </source>
</evidence>
<feature type="transmembrane region" description="Helical" evidence="5">
    <location>
        <begin position="258"/>
        <end position="283"/>
    </location>
</feature>
<accession>A0ABQ3ESR9</accession>
<feature type="transmembrane region" description="Helical" evidence="5">
    <location>
        <begin position="223"/>
        <end position="246"/>
    </location>
</feature>
<evidence type="ECO:0000256" key="1">
    <source>
        <dbReference type="ARBA" id="ARBA00004141"/>
    </source>
</evidence>
<sequence>MSALPVRRWWTGLPPDAGAAVMATGIISVGLRLIGHDLLSLAALAVTAVLWLVLAAGFVARLTGDRDRFRAEADTPSALTAVAATTVLGARLCQLGWQGAAAVLLALAAVLWPGLLYAVLRHRPGHRLPGAAFLACVATEGLAVLAAELSDARHQEWLGLAALACFGLGLLLYGAVLTRFDLREVTRGTGDHWVAGGALSISALAGAKLTASPVWTGAGHTVLRSLTLVLLCASLAWYAVLVAAELRSPRLRYDNRRWSTVFPLGMTATAALSAAAPTGAGWLRPVGEVLLWFAVAAWIVTFAAFLTTRLRTKAPDDPRSP</sequence>
<dbReference type="EMBL" id="BMVP01000004">
    <property type="protein sequence ID" value="GHB58411.1"/>
    <property type="molecule type" value="Genomic_DNA"/>
</dbReference>
<reference evidence="7" key="1">
    <citation type="journal article" date="2019" name="Int. J. Syst. Evol. Microbiol.">
        <title>The Global Catalogue of Microorganisms (GCM) 10K type strain sequencing project: providing services to taxonomists for standard genome sequencing and annotation.</title>
        <authorList>
            <consortium name="The Broad Institute Genomics Platform"/>
            <consortium name="The Broad Institute Genome Sequencing Center for Infectious Disease"/>
            <person name="Wu L."/>
            <person name="Ma J."/>
        </authorList>
    </citation>
    <scope>NUCLEOTIDE SEQUENCE [LARGE SCALE GENOMIC DNA]</scope>
    <source>
        <strain evidence="7">JCM 4738</strain>
    </source>
</reference>
<name>A0ABQ3ESR9_9ACTN</name>